<proteinExistence type="predicted"/>
<dbReference type="AlphaFoldDB" id="A0A642C3Y8"/>
<protein>
    <submittedName>
        <fullName evidence="1">Uncharacterized protein</fullName>
    </submittedName>
</protein>
<dbReference type="EMBL" id="VWFO01000346">
    <property type="protein sequence ID" value="KAA4655114.1"/>
    <property type="molecule type" value="Genomic_DNA"/>
</dbReference>
<sequence>AQRVINLTSYSPYDIAFIGKRMFVSFATDKNQPIALAEVNPETGTVIKDYTTVEGHTFSNVEKMSMARQTLFIVDRNAHTVTGIPVEKLN</sequence>
<organism evidence="1 2">
    <name type="scientific">Bacteroides ovatus</name>
    <dbReference type="NCBI Taxonomy" id="28116"/>
    <lineage>
        <taxon>Bacteria</taxon>
        <taxon>Pseudomonadati</taxon>
        <taxon>Bacteroidota</taxon>
        <taxon>Bacteroidia</taxon>
        <taxon>Bacteroidales</taxon>
        <taxon>Bacteroidaceae</taxon>
        <taxon>Bacteroides</taxon>
    </lineage>
</organism>
<comment type="caution">
    <text evidence="1">The sequence shown here is derived from an EMBL/GenBank/DDBJ whole genome shotgun (WGS) entry which is preliminary data.</text>
</comment>
<evidence type="ECO:0000313" key="1">
    <source>
        <dbReference type="EMBL" id="KAA4655114.1"/>
    </source>
</evidence>
<evidence type="ECO:0000313" key="2">
    <source>
        <dbReference type="Proteomes" id="UP000435985"/>
    </source>
</evidence>
<gene>
    <name evidence="1" type="ORF">F3B98_29700</name>
</gene>
<accession>A0A642C3Y8</accession>
<name>A0A642C3Y8_BACOV</name>
<reference evidence="1 2" key="1">
    <citation type="journal article" date="2019" name="Nat. Med.">
        <title>A library of human gut bacterial isolates paired with longitudinal multiomics data enables mechanistic microbiome research.</title>
        <authorList>
            <person name="Poyet M."/>
            <person name="Groussin M."/>
            <person name="Gibbons S.M."/>
            <person name="Avila-Pacheco J."/>
            <person name="Jiang X."/>
            <person name="Kearney S.M."/>
            <person name="Perrotta A.R."/>
            <person name="Berdy B."/>
            <person name="Zhao S."/>
            <person name="Lieberman T.D."/>
            <person name="Swanson P.K."/>
            <person name="Smith M."/>
            <person name="Roesemann S."/>
            <person name="Alexander J.E."/>
            <person name="Rich S.A."/>
            <person name="Livny J."/>
            <person name="Vlamakis H."/>
            <person name="Clish C."/>
            <person name="Bullock K."/>
            <person name="Deik A."/>
            <person name="Scott J."/>
            <person name="Pierce K.A."/>
            <person name="Xavier R.J."/>
            <person name="Alm E.J."/>
        </authorList>
    </citation>
    <scope>NUCLEOTIDE SEQUENCE [LARGE SCALE GENOMIC DNA]</scope>
    <source>
        <strain evidence="1 2">BIOML-A14</strain>
    </source>
</reference>
<dbReference type="Proteomes" id="UP000435985">
    <property type="component" value="Unassembled WGS sequence"/>
</dbReference>
<feature type="non-terminal residue" evidence="1">
    <location>
        <position position="1"/>
    </location>
</feature>